<organism evidence="1 2">
    <name type="scientific">Emticicia soli</name>
    <dbReference type="NCBI Taxonomy" id="2027878"/>
    <lineage>
        <taxon>Bacteria</taxon>
        <taxon>Pseudomonadati</taxon>
        <taxon>Bacteroidota</taxon>
        <taxon>Cytophagia</taxon>
        <taxon>Cytophagales</taxon>
        <taxon>Leadbetterellaceae</taxon>
        <taxon>Emticicia</taxon>
    </lineage>
</organism>
<reference evidence="2" key="1">
    <citation type="journal article" date="2019" name="Int. J. Syst. Evol. Microbiol.">
        <title>The Global Catalogue of Microorganisms (GCM) 10K type strain sequencing project: providing services to taxonomists for standard genome sequencing and annotation.</title>
        <authorList>
            <consortium name="The Broad Institute Genomics Platform"/>
            <consortium name="The Broad Institute Genome Sequencing Center for Infectious Disease"/>
            <person name="Wu L."/>
            <person name="Ma J."/>
        </authorList>
    </citation>
    <scope>NUCLEOTIDE SEQUENCE [LARGE SCALE GENOMIC DNA]</scope>
    <source>
        <strain evidence="2">KCTC 52344</strain>
    </source>
</reference>
<dbReference type="Proteomes" id="UP001597510">
    <property type="component" value="Unassembled WGS sequence"/>
</dbReference>
<keyword evidence="2" id="KW-1185">Reference proteome</keyword>
<evidence type="ECO:0000313" key="2">
    <source>
        <dbReference type="Proteomes" id="UP001597510"/>
    </source>
</evidence>
<proteinExistence type="predicted"/>
<gene>
    <name evidence="1" type="ORF">ACFSR2_20635</name>
</gene>
<protein>
    <submittedName>
        <fullName evidence="1">Uncharacterized protein</fullName>
    </submittedName>
</protein>
<dbReference type="EMBL" id="JBHULC010000033">
    <property type="protein sequence ID" value="MFD2523317.1"/>
    <property type="molecule type" value="Genomic_DNA"/>
</dbReference>
<evidence type="ECO:0000313" key="1">
    <source>
        <dbReference type="EMBL" id="MFD2523317.1"/>
    </source>
</evidence>
<sequence length="102" mass="11480">MKLQNLDSAVINFLNAKPFLAEDGNELTFRRAIVLAAITPTEERESDEKKFKKYMLATALQRDTEPEVSTIEVSDIRAGSAMNWPVAIHGAIVEYLENQARK</sequence>
<accession>A0ABW5JEM3</accession>
<name>A0ABW5JEM3_9BACT</name>
<comment type="caution">
    <text evidence="1">The sequence shown here is derived from an EMBL/GenBank/DDBJ whole genome shotgun (WGS) entry which is preliminary data.</text>
</comment>
<dbReference type="RefSeq" id="WP_340240698.1">
    <property type="nucleotide sequence ID" value="NZ_JBBEWC010000024.1"/>
</dbReference>